<feature type="transmembrane region" description="Helical" evidence="13">
    <location>
        <begin position="442"/>
        <end position="465"/>
    </location>
</feature>
<dbReference type="GO" id="GO:0005886">
    <property type="term" value="C:plasma membrane"/>
    <property type="evidence" value="ECO:0007669"/>
    <property type="project" value="UniProtKB-SubCell"/>
</dbReference>
<evidence type="ECO:0000256" key="8">
    <source>
        <dbReference type="ARBA" id="ARBA00023053"/>
    </source>
</evidence>
<evidence type="ECO:0000313" key="14">
    <source>
        <dbReference type="EMBL" id="ETV94700.1"/>
    </source>
</evidence>
<evidence type="ECO:0000256" key="12">
    <source>
        <dbReference type="RuleBase" id="RU362091"/>
    </source>
</evidence>
<keyword evidence="5 13" id="KW-0812">Transmembrane</keyword>
<accession>A0A024TKM4</accession>
<comment type="subcellular location">
    <subcellularLocation>
        <location evidence="1">Cell membrane</location>
        <topology evidence="1">Multi-pass membrane protein</topology>
    </subcellularLocation>
</comment>
<sequence length="634" mass="68739">MAREDSGAADPTNFSTLDTAICMSYLVSVLVVGGIATYVSRKKTTLDEYYLGGRTLPWWMLGIADVSSYIDIAGTMINTGLIYALGVRGMFIEVRGGLCLFLAFQLAFTGKLARRCPVRTKGEWIKFRFGAKVGGRLARTAVAIVSLIGGIFSVAYFSIGGGKFVTEFVAVPAYAGLPPDFWASGILMAIALMYTIVAGFTSMVLTDIYQSLFIYPSFVAVSIWGMQVTLPAEFHVFLPTFNTSSFLNVTTTHDAWTAAALSSPNVPAESPFAMYNSFRGIVFLYLTLQCLRSASGPGGGGLQTVLATKSELDVRKQSMLAMLLLLFRWAFGAAIAVLAIHYTIAHPNVTLDAEKVVPFVLANVLPSGYRGFVVASLLAAALTTFDSTIHSASSYWTIDIYHAILHPRATAAQLVFQARLSTVVILLLGWLLSLGIVTINRIWGFMTIAMCGGVVYPFFLSWYWARFNGAGCAAGLVTGIVAAATIFFAWPHVGESDVFLWSSTASGFVSIVTAYLSPATTPQTLNTFYKFVRPPGLWREVSCTCFRTDELAAISAENWKDLGCSGMLLVVQIATYVLAVSVVLKVWHQAAVLAVILGAVLPVIYFKWYLPVDGLAQVISYEPLLLDQDKDAWG</sequence>
<keyword evidence="11" id="KW-0739">Sodium transport</keyword>
<dbReference type="AlphaFoldDB" id="A0A024TKM4"/>
<keyword evidence="7 13" id="KW-1133">Transmembrane helix</keyword>
<dbReference type="InterPro" id="IPR050277">
    <property type="entry name" value="Sodium:Solute_Symporter"/>
</dbReference>
<feature type="transmembrane region" description="Helical" evidence="13">
    <location>
        <begin position="212"/>
        <end position="230"/>
    </location>
</feature>
<dbReference type="InterPro" id="IPR038377">
    <property type="entry name" value="Na/Glc_symporter_sf"/>
</dbReference>
<evidence type="ECO:0000256" key="3">
    <source>
        <dbReference type="ARBA" id="ARBA00022448"/>
    </source>
</evidence>
<feature type="transmembrane region" description="Helical" evidence="13">
    <location>
        <begin position="181"/>
        <end position="205"/>
    </location>
</feature>
<evidence type="ECO:0000256" key="2">
    <source>
        <dbReference type="ARBA" id="ARBA00006434"/>
    </source>
</evidence>
<feature type="transmembrane region" description="Helical" evidence="13">
    <location>
        <begin position="498"/>
        <end position="516"/>
    </location>
</feature>
<feature type="transmembrane region" description="Helical" evidence="13">
    <location>
        <begin position="20"/>
        <end position="39"/>
    </location>
</feature>
<evidence type="ECO:0000256" key="7">
    <source>
        <dbReference type="ARBA" id="ARBA00022989"/>
    </source>
</evidence>
<evidence type="ECO:0000256" key="11">
    <source>
        <dbReference type="ARBA" id="ARBA00023201"/>
    </source>
</evidence>
<evidence type="ECO:0000256" key="5">
    <source>
        <dbReference type="ARBA" id="ARBA00022692"/>
    </source>
</evidence>
<keyword evidence="4" id="KW-1003">Cell membrane</keyword>
<dbReference type="GO" id="GO:0015193">
    <property type="term" value="F:L-proline transmembrane transporter activity"/>
    <property type="evidence" value="ECO:0007669"/>
    <property type="project" value="TreeGrafter"/>
</dbReference>
<keyword evidence="8" id="KW-0915">Sodium</keyword>
<organism evidence="14">
    <name type="scientific">Aphanomyces invadans</name>
    <dbReference type="NCBI Taxonomy" id="157072"/>
    <lineage>
        <taxon>Eukaryota</taxon>
        <taxon>Sar</taxon>
        <taxon>Stramenopiles</taxon>
        <taxon>Oomycota</taxon>
        <taxon>Saprolegniomycetes</taxon>
        <taxon>Saprolegniales</taxon>
        <taxon>Verrucalvaceae</taxon>
        <taxon>Aphanomyces</taxon>
    </lineage>
</organism>
<dbReference type="Gene3D" id="1.20.1730.10">
    <property type="entry name" value="Sodium/glucose cotransporter"/>
    <property type="match status" value="1"/>
</dbReference>
<feature type="transmembrane region" description="Helical" evidence="13">
    <location>
        <begin position="137"/>
        <end position="161"/>
    </location>
</feature>
<evidence type="ECO:0000256" key="6">
    <source>
        <dbReference type="ARBA" id="ARBA00022847"/>
    </source>
</evidence>
<dbReference type="VEuPathDB" id="FungiDB:H310_11676"/>
<evidence type="ECO:0000256" key="9">
    <source>
        <dbReference type="ARBA" id="ARBA00023065"/>
    </source>
</evidence>
<name>A0A024TKM4_9STRA</name>
<dbReference type="PANTHER" id="PTHR48086">
    <property type="entry name" value="SODIUM/PROLINE SYMPORTER-RELATED"/>
    <property type="match status" value="1"/>
</dbReference>
<dbReference type="EMBL" id="KI913984">
    <property type="protein sequence ID" value="ETV94700.1"/>
    <property type="molecule type" value="Genomic_DNA"/>
</dbReference>
<evidence type="ECO:0000256" key="1">
    <source>
        <dbReference type="ARBA" id="ARBA00004651"/>
    </source>
</evidence>
<keyword evidence="6" id="KW-0769">Symport</keyword>
<dbReference type="OrthoDB" id="6132759at2759"/>
<keyword evidence="10 13" id="KW-0472">Membrane</keyword>
<dbReference type="GO" id="GO:0005298">
    <property type="term" value="F:proline:sodium symporter activity"/>
    <property type="evidence" value="ECO:0007669"/>
    <property type="project" value="TreeGrafter"/>
</dbReference>
<feature type="transmembrane region" description="Helical" evidence="13">
    <location>
        <begin position="472"/>
        <end position="492"/>
    </location>
</feature>
<proteinExistence type="inferred from homology"/>
<reference evidence="14" key="1">
    <citation type="submission" date="2013-12" db="EMBL/GenBank/DDBJ databases">
        <title>The Genome Sequence of Aphanomyces invadans NJM9701.</title>
        <authorList>
            <consortium name="The Broad Institute Genomics Platform"/>
            <person name="Russ C."/>
            <person name="Tyler B."/>
            <person name="van West P."/>
            <person name="Dieguez-Uribeondo J."/>
            <person name="Young S.K."/>
            <person name="Zeng Q."/>
            <person name="Gargeya S."/>
            <person name="Fitzgerald M."/>
            <person name="Abouelleil A."/>
            <person name="Alvarado L."/>
            <person name="Chapman S.B."/>
            <person name="Gainer-Dewar J."/>
            <person name="Goldberg J."/>
            <person name="Griggs A."/>
            <person name="Gujja S."/>
            <person name="Hansen M."/>
            <person name="Howarth C."/>
            <person name="Imamovic A."/>
            <person name="Ireland A."/>
            <person name="Larimer J."/>
            <person name="McCowan C."/>
            <person name="Murphy C."/>
            <person name="Pearson M."/>
            <person name="Poon T.W."/>
            <person name="Priest M."/>
            <person name="Roberts A."/>
            <person name="Saif S."/>
            <person name="Shea T."/>
            <person name="Sykes S."/>
            <person name="Wortman J."/>
            <person name="Nusbaum C."/>
            <person name="Birren B."/>
        </authorList>
    </citation>
    <scope>NUCLEOTIDE SEQUENCE [LARGE SCALE GENOMIC DNA]</scope>
    <source>
        <strain evidence="14">NJM9701</strain>
    </source>
</reference>
<dbReference type="RefSeq" id="XP_008876646.1">
    <property type="nucleotide sequence ID" value="XM_008878424.1"/>
</dbReference>
<protein>
    <submittedName>
        <fullName evidence="14">Uncharacterized protein</fullName>
    </submittedName>
</protein>
<gene>
    <name evidence="14" type="ORF">H310_11676</name>
</gene>
<dbReference type="GO" id="GO:0015824">
    <property type="term" value="P:proline transport"/>
    <property type="evidence" value="ECO:0007669"/>
    <property type="project" value="TreeGrafter"/>
</dbReference>
<dbReference type="STRING" id="157072.A0A024TKM4"/>
<comment type="similarity">
    <text evidence="2 12">Belongs to the sodium:solute symporter (SSF) (TC 2.A.21) family.</text>
</comment>
<feature type="transmembrane region" description="Helical" evidence="13">
    <location>
        <begin position="562"/>
        <end position="584"/>
    </location>
</feature>
<dbReference type="InterPro" id="IPR001734">
    <property type="entry name" value="Na/solute_symporter"/>
</dbReference>
<dbReference type="GeneID" id="20088726"/>
<feature type="transmembrane region" description="Helical" evidence="13">
    <location>
        <begin position="590"/>
        <end position="610"/>
    </location>
</feature>
<feature type="transmembrane region" description="Helical" evidence="13">
    <location>
        <begin position="319"/>
        <end position="344"/>
    </location>
</feature>
<keyword evidence="3" id="KW-0813">Transport</keyword>
<evidence type="ECO:0000256" key="10">
    <source>
        <dbReference type="ARBA" id="ARBA00023136"/>
    </source>
</evidence>
<feature type="transmembrane region" description="Helical" evidence="13">
    <location>
        <begin position="414"/>
        <end position="436"/>
    </location>
</feature>
<evidence type="ECO:0000256" key="13">
    <source>
        <dbReference type="SAM" id="Phobius"/>
    </source>
</evidence>
<dbReference type="Pfam" id="PF00474">
    <property type="entry name" value="SSF"/>
    <property type="match status" value="1"/>
</dbReference>
<dbReference type="PROSITE" id="PS50283">
    <property type="entry name" value="NA_SOLUT_SYMP_3"/>
    <property type="match status" value="1"/>
</dbReference>
<evidence type="ECO:0000256" key="4">
    <source>
        <dbReference type="ARBA" id="ARBA00022475"/>
    </source>
</evidence>
<keyword evidence="9" id="KW-0406">Ion transport</keyword>
<feature type="transmembrane region" description="Helical" evidence="13">
    <location>
        <begin position="364"/>
        <end position="385"/>
    </location>
</feature>
<dbReference type="PANTHER" id="PTHR48086:SF3">
    <property type="entry name" value="SODIUM_PROLINE SYMPORTER"/>
    <property type="match status" value="1"/>
</dbReference>